<gene>
    <name evidence="2" type="ORF">Dsin_008512</name>
</gene>
<evidence type="ECO:0000313" key="3">
    <source>
        <dbReference type="Proteomes" id="UP001281410"/>
    </source>
</evidence>
<keyword evidence="3" id="KW-1185">Reference proteome</keyword>
<name>A0AAE0AQ30_9ROSI</name>
<feature type="compositionally biased region" description="Basic and acidic residues" evidence="1">
    <location>
        <begin position="106"/>
        <end position="117"/>
    </location>
</feature>
<dbReference type="AlphaFoldDB" id="A0AAE0AQ30"/>
<reference evidence="2" key="1">
    <citation type="journal article" date="2023" name="Plant J.">
        <title>Genome sequences and population genomics provide insights into the demographic history, inbreeding, and mutation load of two 'living fossil' tree species of Dipteronia.</title>
        <authorList>
            <person name="Feng Y."/>
            <person name="Comes H.P."/>
            <person name="Chen J."/>
            <person name="Zhu S."/>
            <person name="Lu R."/>
            <person name="Zhang X."/>
            <person name="Li P."/>
            <person name="Qiu J."/>
            <person name="Olsen K.M."/>
            <person name="Qiu Y."/>
        </authorList>
    </citation>
    <scope>NUCLEOTIDE SEQUENCE</scope>
    <source>
        <strain evidence="2">NBL</strain>
    </source>
</reference>
<feature type="region of interest" description="Disordered" evidence="1">
    <location>
        <begin position="98"/>
        <end position="117"/>
    </location>
</feature>
<evidence type="ECO:0000313" key="2">
    <source>
        <dbReference type="EMBL" id="KAK3221487.1"/>
    </source>
</evidence>
<evidence type="ECO:0000256" key="1">
    <source>
        <dbReference type="SAM" id="MobiDB-lite"/>
    </source>
</evidence>
<dbReference type="EMBL" id="JANJYJ010000003">
    <property type="protein sequence ID" value="KAK3221487.1"/>
    <property type="molecule type" value="Genomic_DNA"/>
</dbReference>
<proteinExistence type="predicted"/>
<accession>A0AAE0AQ30</accession>
<protein>
    <submittedName>
        <fullName evidence="2">Uncharacterized protein</fullName>
    </submittedName>
</protein>
<dbReference type="Proteomes" id="UP001281410">
    <property type="component" value="Unassembled WGS sequence"/>
</dbReference>
<comment type="caution">
    <text evidence="2">The sequence shown here is derived from an EMBL/GenBank/DDBJ whole genome shotgun (WGS) entry which is preliminary data.</text>
</comment>
<sequence>MNEVEIAKLYENLSLTDEDGVVLKMVEEVRIEGVEDVDRCLVRKVMAGKKVNREAFKGLIEQIWNPFGSVEIEMVRLDISKPLKRWLRLKLGKTEEVTIENGSSSDRSRSFEVSRETEGEGSASLRFGSMRSNKNVLKFSMEAPKSASKEKIQQTLLPIGGSGLPQASEMCIDEPGTGVEGSSTDMGLLVIEPTQSPSTEKARYWHFRFELFWLKEDKYSRIMKEAWTEVGASDPIRNLKMKLSWSALALKVWSSVKFRKLGKQIEEKNREIDSLYNSSGKPWIMHHIKKLEKTVEGLLDCEEIFGKQRSIVE</sequence>
<organism evidence="2 3">
    <name type="scientific">Dipteronia sinensis</name>
    <dbReference type="NCBI Taxonomy" id="43782"/>
    <lineage>
        <taxon>Eukaryota</taxon>
        <taxon>Viridiplantae</taxon>
        <taxon>Streptophyta</taxon>
        <taxon>Embryophyta</taxon>
        <taxon>Tracheophyta</taxon>
        <taxon>Spermatophyta</taxon>
        <taxon>Magnoliopsida</taxon>
        <taxon>eudicotyledons</taxon>
        <taxon>Gunneridae</taxon>
        <taxon>Pentapetalae</taxon>
        <taxon>rosids</taxon>
        <taxon>malvids</taxon>
        <taxon>Sapindales</taxon>
        <taxon>Sapindaceae</taxon>
        <taxon>Hippocastanoideae</taxon>
        <taxon>Acereae</taxon>
        <taxon>Dipteronia</taxon>
    </lineage>
</organism>